<proteinExistence type="predicted"/>
<gene>
    <name evidence="1" type="ORF">FHR72_003250</name>
</gene>
<dbReference type="RefSeq" id="WP_183469786.1">
    <property type="nucleotide sequence ID" value="NZ_JACHVU010000007.1"/>
</dbReference>
<dbReference type="SUPFAM" id="SSF53756">
    <property type="entry name" value="UDP-Glycosyltransferase/glycogen phosphorylase"/>
    <property type="match status" value="1"/>
</dbReference>
<evidence type="ECO:0000313" key="1">
    <source>
        <dbReference type="EMBL" id="MBB2991760.1"/>
    </source>
</evidence>
<organism evidence="1 2">
    <name type="scientific">Mycolicibacterium iranicum</name>
    <name type="common">Mycobacterium iranicum</name>
    <dbReference type="NCBI Taxonomy" id="912594"/>
    <lineage>
        <taxon>Bacteria</taxon>
        <taxon>Bacillati</taxon>
        <taxon>Actinomycetota</taxon>
        <taxon>Actinomycetes</taxon>
        <taxon>Mycobacteriales</taxon>
        <taxon>Mycobacteriaceae</taxon>
        <taxon>Mycolicibacterium</taxon>
    </lineage>
</organism>
<accession>A0A839Q6W6</accession>
<sequence length="331" mass="35153">MTLTHLLVGPRPHGVVRFGWDLHEMMQAAGFAVRRQWAAHFGSLTTAGAAGAIHLQFTDRLFGTCPEDAAALVTSLAAAHPGRVTATLHDLPQPSDGTNFSRRTAAYAAVADACDGIAVSSDHERELMRDSGIHASQVAVIPLPIAPRVTSRPAGRPRRSVGVFGYLYPGKGHAEVLAAAAEFAGLDVVAIGESSPGHADLVTELKEAAERRGGVFEVTGFVPDSRLVPMLQEVAVPVVAHRHVSASGSINSWLSAGRRPLAATNRYTVEFESRNPGSLTLYPDTPVGLRDAIGVALAAPATTWLDADTVLSPAPERVARLYHDFFAMRRP</sequence>
<protein>
    <recommendedName>
        <fullName evidence="3">Glycosyltransferase subfamily 4-like N-terminal domain-containing protein</fullName>
    </recommendedName>
</protein>
<keyword evidence="2" id="KW-1185">Reference proteome</keyword>
<dbReference type="EMBL" id="JACHVU010000007">
    <property type="protein sequence ID" value="MBB2991760.1"/>
    <property type="molecule type" value="Genomic_DNA"/>
</dbReference>
<dbReference type="Proteomes" id="UP000550501">
    <property type="component" value="Unassembled WGS sequence"/>
</dbReference>
<dbReference type="Gene3D" id="3.40.50.2000">
    <property type="entry name" value="Glycogen Phosphorylase B"/>
    <property type="match status" value="2"/>
</dbReference>
<evidence type="ECO:0008006" key="3">
    <source>
        <dbReference type="Google" id="ProtNLM"/>
    </source>
</evidence>
<dbReference type="AlphaFoldDB" id="A0A839Q6W6"/>
<comment type="caution">
    <text evidence="1">The sequence shown here is derived from an EMBL/GenBank/DDBJ whole genome shotgun (WGS) entry which is preliminary data.</text>
</comment>
<name>A0A839Q6W6_MYCIR</name>
<reference evidence="1 2" key="1">
    <citation type="submission" date="2020-08" db="EMBL/GenBank/DDBJ databases">
        <title>The Agave Microbiome: Exploring the role of microbial communities in plant adaptations to desert environments.</title>
        <authorList>
            <person name="Partida-Martinez L.P."/>
        </authorList>
    </citation>
    <scope>NUCLEOTIDE SEQUENCE [LARGE SCALE GENOMIC DNA]</scope>
    <source>
        <strain evidence="1 2">AT2.18</strain>
    </source>
</reference>
<evidence type="ECO:0000313" key="2">
    <source>
        <dbReference type="Proteomes" id="UP000550501"/>
    </source>
</evidence>